<name>A0AC61NMN8_9BACT</name>
<evidence type="ECO:0000313" key="1">
    <source>
        <dbReference type="EMBL" id="QZE13069.1"/>
    </source>
</evidence>
<sequence>MHPSNVKIGQNEYRTYQLITLIEEGKIHFEQNIEWNTRHQSMSIESILLGLTMTPFYVDASDPNAWFLLDGNKRLYSLSRFLKGNFCLNSLDFFPNLNGCYFADLSFGIQRKLTEAMFKVYTINQGVSAEIRYNLALRIVPDLQKQQNYRYIETLLDSQCREALKDWLNGSSYDFIKKQFDTKSSYRFVLEYFRIKMSLEEEAKINLNTPIEQIVFRLNNKGVHGLSSWKRGMERISYLFKDTKHSYLNKKTIPIWIYILGEYMGSSQYEEISHHRDIFLEEWANFYLKKENSRLFTKANPKEIYNKMIKWIDQ</sequence>
<evidence type="ECO:0000313" key="2">
    <source>
        <dbReference type="Proteomes" id="UP000826212"/>
    </source>
</evidence>
<reference evidence="1" key="1">
    <citation type="submission" date="2021-08" db="EMBL/GenBank/DDBJ databases">
        <title>Novel anaerobic bacterium isolated from sea squirt in East Sea, Republic of Korea.</title>
        <authorList>
            <person name="Nguyen T.H."/>
            <person name="Li Z."/>
            <person name="Lee Y.-J."/>
            <person name="Ko J."/>
            <person name="Kim S.-G."/>
        </authorList>
    </citation>
    <scope>NUCLEOTIDE SEQUENCE</scope>
    <source>
        <strain evidence="1">KCTC 25031</strain>
    </source>
</reference>
<organism evidence="1 2">
    <name type="scientific">Halosquirtibacter laminarini</name>
    <dbReference type="NCBI Taxonomy" id="3374600"/>
    <lineage>
        <taxon>Bacteria</taxon>
        <taxon>Pseudomonadati</taxon>
        <taxon>Bacteroidota</taxon>
        <taxon>Bacteroidia</taxon>
        <taxon>Marinilabiliales</taxon>
        <taxon>Prolixibacteraceae</taxon>
        <taxon>Halosquirtibacter</taxon>
    </lineage>
</organism>
<dbReference type="Proteomes" id="UP000826212">
    <property type="component" value="Chromosome"/>
</dbReference>
<proteinExistence type="predicted"/>
<protein>
    <submittedName>
        <fullName evidence="1">Uncharacterized protein</fullName>
    </submittedName>
</protein>
<dbReference type="EMBL" id="CP081303">
    <property type="protein sequence ID" value="QZE13069.1"/>
    <property type="molecule type" value="Genomic_DNA"/>
</dbReference>
<keyword evidence="2" id="KW-1185">Reference proteome</keyword>
<accession>A0AC61NMN8</accession>
<gene>
    <name evidence="1" type="ORF">K4L44_10760</name>
</gene>